<evidence type="ECO:0000256" key="1">
    <source>
        <dbReference type="SAM" id="MobiDB-lite"/>
    </source>
</evidence>
<keyword evidence="3" id="KW-1185">Reference proteome</keyword>
<protein>
    <submittedName>
        <fullName evidence="2">Uncharacterized protein</fullName>
    </submittedName>
</protein>
<evidence type="ECO:0000313" key="2">
    <source>
        <dbReference type="EMBL" id="AEW96186.1"/>
    </source>
</evidence>
<sequence>MVAGHGGTRGRAVTGSAAADGGGQGRLLPGFRTVAGPHYHRGPR</sequence>
<dbReference type="KEGG" id="scy:SCATT_38150"/>
<name>G8WR30_STREN</name>
<evidence type="ECO:0000313" key="3">
    <source>
        <dbReference type="Proteomes" id="UP000007842"/>
    </source>
</evidence>
<organism evidence="2 3">
    <name type="scientific">Streptantibioticus cattleyicolor (strain ATCC 35852 / DSM 46488 / JCM 4925 / NBRC 14057 / NRRL 8057)</name>
    <name type="common">Streptomyces cattleya</name>
    <dbReference type="NCBI Taxonomy" id="1003195"/>
    <lineage>
        <taxon>Bacteria</taxon>
        <taxon>Bacillati</taxon>
        <taxon>Actinomycetota</taxon>
        <taxon>Actinomycetes</taxon>
        <taxon>Kitasatosporales</taxon>
        <taxon>Streptomycetaceae</taxon>
        <taxon>Streptantibioticus</taxon>
    </lineage>
</organism>
<accession>G8WR30</accession>
<dbReference type="EMBL" id="CP003219">
    <property type="protein sequence ID" value="AEW96186.1"/>
    <property type="molecule type" value="Genomic_DNA"/>
</dbReference>
<dbReference type="PATRIC" id="fig|1003195.29.peg.3811"/>
<gene>
    <name evidence="2" type="ordered locus">SCATT_38150</name>
</gene>
<dbReference type="Proteomes" id="UP000007842">
    <property type="component" value="Chromosome"/>
</dbReference>
<dbReference type="STRING" id="1003195.SCATT_38150"/>
<feature type="region of interest" description="Disordered" evidence="1">
    <location>
        <begin position="1"/>
        <end position="44"/>
    </location>
</feature>
<proteinExistence type="predicted"/>
<reference evidence="3" key="1">
    <citation type="submission" date="2011-12" db="EMBL/GenBank/DDBJ databases">
        <title>Complete genome sequence of Streptomyces cattleya strain DSM 46488.</title>
        <authorList>
            <person name="Ou H.-Y."/>
            <person name="Li P."/>
            <person name="Zhao C."/>
            <person name="O'Hagan D."/>
            <person name="Deng Z."/>
        </authorList>
    </citation>
    <scope>NUCLEOTIDE SEQUENCE [LARGE SCALE GENOMIC DNA]</scope>
    <source>
        <strain evidence="3">ATCC 35852 / DSM 46488 / JCM 4925 / NBRC 14057 / NRRL 8057</strain>
    </source>
</reference>
<dbReference type="HOGENOM" id="CLU_3222490_0_0_11"/>
<dbReference type="AlphaFoldDB" id="G8WR30"/>